<comment type="caution">
    <text evidence="2">The sequence shown here is derived from an EMBL/GenBank/DDBJ whole genome shotgun (WGS) entry which is preliminary data.</text>
</comment>
<name>A0A3L8S0K1_CHLGU</name>
<dbReference type="AlphaFoldDB" id="A0A3L8S0K1"/>
<dbReference type="Proteomes" id="UP000276834">
    <property type="component" value="Unassembled WGS sequence"/>
</dbReference>
<accession>A0A3L8S0K1</accession>
<organism evidence="2 3">
    <name type="scientific">Chloebia gouldiae</name>
    <name type="common">Gouldian finch</name>
    <name type="synonym">Erythrura gouldiae</name>
    <dbReference type="NCBI Taxonomy" id="44316"/>
    <lineage>
        <taxon>Eukaryota</taxon>
        <taxon>Metazoa</taxon>
        <taxon>Chordata</taxon>
        <taxon>Craniata</taxon>
        <taxon>Vertebrata</taxon>
        <taxon>Euteleostomi</taxon>
        <taxon>Archelosauria</taxon>
        <taxon>Archosauria</taxon>
        <taxon>Dinosauria</taxon>
        <taxon>Saurischia</taxon>
        <taxon>Theropoda</taxon>
        <taxon>Coelurosauria</taxon>
        <taxon>Aves</taxon>
        <taxon>Neognathae</taxon>
        <taxon>Neoaves</taxon>
        <taxon>Telluraves</taxon>
        <taxon>Australaves</taxon>
        <taxon>Passeriformes</taxon>
        <taxon>Passeroidea</taxon>
        <taxon>Passeridae</taxon>
        <taxon>Chloebia</taxon>
    </lineage>
</organism>
<evidence type="ECO:0000313" key="3">
    <source>
        <dbReference type="Proteomes" id="UP000276834"/>
    </source>
</evidence>
<feature type="chain" id="PRO_5018246406" description="TGF-beta propeptide domain-containing protein" evidence="1">
    <location>
        <begin position="34"/>
        <end position="135"/>
    </location>
</feature>
<dbReference type="EMBL" id="QUSF01000105">
    <property type="protein sequence ID" value="RLV91913.1"/>
    <property type="molecule type" value="Genomic_DNA"/>
</dbReference>
<proteinExistence type="predicted"/>
<evidence type="ECO:0000256" key="1">
    <source>
        <dbReference type="SAM" id="SignalP"/>
    </source>
</evidence>
<gene>
    <name evidence="2" type="ORF">DV515_00013967</name>
</gene>
<sequence>MFAQGQSRGSLGLALMSNLLSLGCLERLPGTEAGQIPPSQFAPLHSMLVALFGPEVSLVKKDSLLALYLKLRVINAAQNVENTKLKLEASIPLQPLRISSQPGPRRRCLMDVVFGKYWLSQCFDAKGEPGGVAQR</sequence>
<evidence type="ECO:0008006" key="4">
    <source>
        <dbReference type="Google" id="ProtNLM"/>
    </source>
</evidence>
<feature type="signal peptide" evidence="1">
    <location>
        <begin position="1"/>
        <end position="33"/>
    </location>
</feature>
<reference evidence="2 3" key="1">
    <citation type="journal article" date="2018" name="Proc. R. Soc. B">
        <title>A non-coding region near Follistatin controls head colour polymorphism in the Gouldian finch.</title>
        <authorList>
            <person name="Toomey M.B."/>
            <person name="Marques C.I."/>
            <person name="Andrade P."/>
            <person name="Araujo P.M."/>
            <person name="Sabatino S."/>
            <person name="Gazda M.A."/>
            <person name="Afonso S."/>
            <person name="Lopes R.J."/>
            <person name="Corbo J.C."/>
            <person name="Carneiro M."/>
        </authorList>
    </citation>
    <scope>NUCLEOTIDE SEQUENCE [LARGE SCALE GENOMIC DNA]</scope>
    <source>
        <strain evidence="2">Red01</strain>
        <tissue evidence="2">Muscle</tissue>
    </source>
</reference>
<keyword evidence="1" id="KW-0732">Signal</keyword>
<evidence type="ECO:0000313" key="2">
    <source>
        <dbReference type="EMBL" id="RLV91913.1"/>
    </source>
</evidence>
<keyword evidence="3" id="KW-1185">Reference proteome</keyword>
<protein>
    <recommendedName>
        <fullName evidence="4">TGF-beta propeptide domain-containing protein</fullName>
    </recommendedName>
</protein>